<sequence length="67" mass="7678">MLQITARVLDIPIEKVHIHETASDKDACNKLLKRLEPFKKANPKGKWEDWVRQAYVERVSLSATGFG</sequence>
<dbReference type="PANTHER" id="PTHR45444">
    <property type="entry name" value="XANTHINE DEHYDROGENASE"/>
    <property type="match status" value="1"/>
</dbReference>
<reference evidence="1 2" key="1">
    <citation type="submission" date="2013-12" db="EMBL/GenBank/DDBJ databases">
        <title>Draft genome of the parsitic nematode Ancylostoma duodenale.</title>
        <authorList>
            <person name="Mitreva M."/>
        </authorList>
    </citation>
    <scope>NUCLEOTIDE SEQUENCE [LARGE SCALE GENOMIC DNA]</scope>
    <source>
        <strain evidence="1 2">Zhejiang</strain>
    </source>
</reference>
<dbReference type="InterPro" id="IPR016208">
    <property type="entry name" value="Ald_Oxase/xanthine_DH-like"/>
</dbReference>
<keyword evidence="2" id="KW-1185">Reference proteome</keyword>
<dbReference type="Gene3D" id="3.30.365.10">
    <property type="entry name" value="Aldehyde oxidase/xanthine dehydrogenase, molybdopterin binding domain"/>
    <property type="match status" value="1"/>
</dbReference>
<dbReference type="GO" id="GO:0016491">
    <property type="term" value="F:oxidoreductase activity"/>
    <property type="evidence" value="ECO:0007669"/>
    <property type="project" value="InterPro"/>
</dbReference>
<gene>
    <name evidence="1" type="ORF">ANCDUO_27383</name>
</gene>
<dbReference type="AlphaFoldDB" id="A0A0C2F266"/>
<proteinExistence type="predicted"/>
<protein>
    <submittedName>
        <fullName evidence="1">Uncharacterized protein</fullName>
    </submittedName>
</protein>
<dbReference type="Proteomes" id="UP000054047">
    <property type="component" value="Unassembled WGS sequence"/>
</dbReference>
<accession>A0A0C2F266</accession>
<dbReference type="GO" id="GO:0005506">
    <property type="term" value="F:iron ion binding"/>
    <property type="evidence" value="ECO:0007669"/>
    <property type="project" value="InterPro"/>
</dbReference>
<dbReference type="OrthoDB" id="8300278at2759"/>
<name>A0A0C2F266_9BILA</name>
<dbReference type="EMBL" id="KN794486">
    <property type="protein sequence ID" value="KIH42630.1"/>
    <property type="molecule type" value="Genomic_DNA"/>
</dbReference>
<dbReference type="PANTHER" id="PTHR45444:SF3">
    <property type="entry name" value="XANTHINE DEHYDROGENASE"/>
    <property type="match status" value="1"/>
</dbReference>
<organism evidence="1 2">
    <name type="scientific">Ancylostoma duodenale</name>
    <dbReference type="NCBI Taxonomy" id="51022"/>
    <lineage>
        <taxon>Eukaryota</taxon>
        <taxon>Metazoa</taxon>
        <taxon>Ecdysozoa</taxon>
        <taxon>Nematoda</taxon>
        <taxon>Chromadorea</taxon>
        <taxon>Rhabditida</taxon>
        <taxon>Rhabditina</taxon>
        <taxon>Rhabditomorpha</taxon>
        <taxon>Strongyloidea</taxon>
        <taxon>Ancylostomatidae</taxon>
        <taxon>Ancylostomatinae</taxon>
        <taxon>Ancylostoma</taxon>
    </lineage>
</organism>
<evidence type="ECO:0000313" key="2">
    <source>
        <dbReference type="Proteomes" id="UP000054047"/>
    </source>
</evidence>
<evidence type="ECO:0000313" key="1">
    <source>
        <dbReference type="EMBL" id="KIH42630.1"/>
    </source>
</evidence>
<dbReference type="InterPro" id="IPR037165">
    <property type="entry name" value="AldOxase/xan_DH_Mopterin-bd_sf"/>
</dbReference>
<feature type="non-terminal residue" evidence="1">
    <location>
        <position position="67"/>
    </location>
</feature>
<dbReference type="SUPFAM" id="SSF56003">
    <property type="entry name" value="Molybdenum cofactor-binding domain"/>
    <property type="match status" value="1"/>
</dbReference>